<protein>
    <recommendedName>
        <fullName evidence="2">Anti-sigma factor antagonist</fullName>
    </recommendedName>
</protein>
<evidence type="ECO:0000256" key="2">
    <source>
        <dbReference type="RuleBase" id="RU003749"/>
    </source>
</evidence>
<dbReference type="SUPFAM" id="SSF52091">
    <property type="entry name" value="SpoIIaa-like"/>
    <property type="match status" value="1"/>
</dbReference>
<dbReference type="Pfam" id="PF01740">
    <property type="entry name" value="STAS"/>
    <property type="match status" value="1"/>
</dbReference>
<evidence type="ECO:0000259" key="3">
    <source>
        <dbReference type="PROSITE" id="PS50801"/>
    </source>
</evidence>
<organism evidence="4 5">
    <name type="scientific">Streptomyces olivaceiscleroticus</name>
    <dbReference type="NCBI Taxonomy" id="68245"/>
    <lineage>
        <taxon>Bacteria</taxon>
        <taxon>Bacillati</taxon>
        <taxon>Actinomycetota</taxon>
        <taxon>Actinomycetes</taxon>
        <taxon>Kitasatosporales</taxon>
        <taxon>Streptomycetaceae</taxon>
        <taxon>Streptomyces</taxon>
    </lineage>
</organism>
<comment type="similarity">
    <text evidence="1 2">Belongs to the anti-sigma-factor antagonist family.</text>
</comment>
<dbReference type="InterPro" id="IPR002645">
    <property type="entry name" value="STAS_dom"/>
</dbReference>
<proteinExistence type="inferred from homology"/>
<feature type="domain" description="STAS" evidence="3">
    <location>
        <begin position="20"/>
        <end position="120"/>
    </location>
</feature>
<evidence type="ECO:0000313" key="4">
    <source>
        <dbReference type="EMBL" id="GAA0462413.1"/>
    </source>
</evidence>
<evidence type="ECO:0000313" key="5">
    <source>
        <dbReference type="Proteomes" id="UP001500909"/>
    </source>
</evidence>
<dbReference type="InterPro" id="IPR003658">
    <property type="entry name" value="Anti-sigma_ant"/>
</dbReference>
<sequence length="129" mass="13613">MSTDNEALNVEVEVEVRSADTAVVTVGGELDLDSATLLHHHLVNQLHHGRKHLVLDLAALHFMDSMGLNVLLRATREARQVSGNLYVAAVTPAVSRLLELTGLSATSPVYETVADALAAIDSAPAAPQG</sequence>
<dbReference type="Gene3D" id="3.30.750.24">
    <property type="entry name" value="STAS domain"/>
    <property type="match status" value="1"/>
</dbReference>
<evidence type="ECO:0000256" key="1">
    <source>
        <dbReference type="ARBA" id="ARBA00009013"/>
    </source>
</evidence>
<dbReference type="InterPro" id="IPR036513">
    <property type="entry name" value="STAS_dom_sf"/>
</dbReference>
<accession>A0ABN0ZYB9</accession>
<dbReference type="Proteomes" id="UP001500909">
    <property type="component" value="Unassembled WGS sequence"/>
</dbReference>
<gene>
    <name evidence="4" type="ORF">GCM10010361_27800</name>
</gene>
<reference evidence="4 5" key="1">
    <citation type="journal article" date="2019" name="Int. J. Syst. Evol. Microbiol.">
        <title>The Global Catalogue of Microorganisms (GCM) 10K type strain sequencing project: providing services to taxonomists for standard genome sequencing and annotation.</title>
        <authorList>
            <consortium name="The Broad Institute Genomics Platform"/>
            <consortium name="The Broad Institute Genome Sequencing Center for Infectious Disease"/>
            <person name="Wu L."/>
            <person name="Ma J."/>
        </authorList>
    </citation>
    <scope>NUCLEOTIDE SEQUENCE [LARGE SCALE GENOMIC DNA]</scope>
    <source>
        <strain evidence="4 5">JCM 4805</strain>
    </source>
</reference>
<dbReference type="PROSITE" id="PS50801">
    <property type="entry name" value="STAS"/>
    <property type="match status" value="1"/>
</dbReference>
<dbReference type="EMBL" id="BAAABY010000023">
    <property type="protein sequence ID" value="GAA0462413.1"/>
    <property type="molecule type" value="Genomic_DNA"/>
</dbReference>
<dbReference type="NCBIfam" id="TIGR00377">
    <property type="entry name" value="ant_ant_sig"/>
    <property type="match status" value="1"/>
</dbReference>
<dbReference type="PANTHER" id="PTHR33495:SF2">
    <property type="entry name" value="ANTI-SIGMA FACTOR ANTAGONIST TM_1081-RELATED"/>
    <property type="match status" value="1"/>
</dbReference>
<dbReference type="CDD" id="cd07043">
    <property type="entry name" value="STAS_anti-anti-sigma_factors"/>
    <property type="match status" value="1"/>
</dbReference>
<comment type="caution">
    <text evidence="4">The sequence shown here is derived from an EMBL/GenBank/DDBJ whole genome shotgun (WGS) entry which is preliminary data.</text>
</comment>
<name>A0ABN0ZYB9_9ACTN</name>
<dbReference type="RefSeq" id="WP_199896448.1">
    <property type="nucleotide sequence ID" value="NZ_BAAABY010000023.1"/>
</dbReference>
<dbReference type="PANTHER" id="PTHR33495">
    <property type="entry name" value="ANTI-SIGMA FACTOR ANTAGONIST TM_1081-RELATED-RELATED"/>
    <property type="match status" value="1"/>
</dbReference>
<keyword evidence="5" id="KW-1185">Reference proteome</keyword>